<dbReference type="InterPro" id="IPR045857">
    <property type="entry name" value="O16G_dom_2"/>
</dbReference>
<evidence type="ECO:0000256" key="1">
    <source>
        <dbReference type="ARBA" id="ARBA00008061"/>
    </source>
</evidence>
<dbReference type="SUPFAM" id="SSF51445">
    <property type="entry name" value="(Trans)glycosidases"/>
    <property type="match status" value="1"/>
</dbReference>
<proteinExistence type="inferred from homology"/>
<dbReference type="Gene3D" id="2.60.40.1180">
    <property type="entry name" value="Golgi alpha-mannosidase II"/>
    <property type="match status" value="1"/>
</dbReference>
<feature type="domain" description="Glycosyl hydrolase family 13 catalytic" evidence="6">
    <location>
        <begin position="16"/>
        <end position="408"/>
    </location>
</feature>
<keyword evidence="3" id="KW-0326">Glycosidase</keyword>
<name>A0A089HMD9_PAEDU</name>
<dbReference type="Pfam" id="PF00128">
    <property type="entry name" value="Alpha-amylase"/>
    <property type="match status" value="1"/>
</dbReference>
<dbReference type="GO" id="GO:0004574">
    <property type="term" value="F:oligo-1,6-glucosidase activity"/>
    <property type="evidence" value="ECO:0007669"/>
    <property type="project" value="UniProtKB-EC"/>
</dbReference>
<evidence type="ECO:0000256" key="4">
    <source>
        <dbReference type="ARBA" id="ARBA00036217"/>
    </source>
</evidence>
<evidence type="ECO:0000313" key="7">
    <source>
        <dbReference type="EMBL" id="AIQ12272.1"/>
    </source>
</evidence>
<accession>A0A089HMD9</accession>
<comment type="similarity">
    <text evidence="1">Belongs to the glycosyl hydrolase 13 family.</text>
</comment>
<dbReference type="OrthoDB" id="9805159at2"/>
<dbReference type="EC" id="3.2.1.10" evidence="5"/>
<comment type="catalytic activity">
    <reaction evidence="4">
        <text>Hydrolysis of (1-&gt;6)-alpha-D-glucosidic linkages in some oligosaccharides produced from starch and glycogen by alpha-amylase, and in isomaltose.</text>
        <dbReference type="EC" id="3.2.1.10"/>
    </reaction>
</comment>
<dbReference type="NCBIfam" id="NF008183">
    <property type="entry name" value="PRK10933.1"/>
    <property type="match status" value="1"/>
</dbReference>
<evidence type="ECO:0000256" key="2">
    <source>
        <dbReference type="ARBA" id="ARBA00022801"/>
    </source>
</evidence>
<evidence type="ECO:0000256" key="5">
    <source>
        <dbReference type="ARBA" id="ARBA00038939"/>
    </source>
</evidence>
<dbReference type="STRING" id="44251.PDUR_10320"/>
<dbReference type="CDD" id="cd11333">
    <property type="entry name" value="AmyAc_SI_OligoGlu_DGase"/>
    <property type="match status" value="1"/>
</dbReference>
<dbReference type="Proteomes" id="UP000029409">
    <property type="component" value="Chromosome"/>
</dbReference>
<dbReference type="RefSeq" id="WP_042206134.1">
    <property type="nucleotide sequence ID" value="NZ_CP009288.1"/>
</dbReference>
<dbReference type="FunFam" id="3.20.20.80:FF:000064">
    <property type="entry name" value="Oligo-1,6-glucosidase"/>
    <property type="match status" value="1"/>
</dbReference>
<dbReference type="Gene3D" id="3.20.20.80">
    <property type="entry name" value="Glycosidases"/>
    <property type="match status" value="1"/>
</dbReference>
<evidence type="ECO:0000256" key="3">
    <source>
        <dbReference type="ARBA" id="ARBA00023295"/>
    </source>
</evidence>
<keyword evidence="8" id="KW-1185">Reference proteome</keyword>
<dbReference type="SMART" id="SM00642">
    <property type="entry name" value="Aamy"/>
    <property type="match status" value="1"/>
</dbReference>
<dbReference type="Gene3D" id="3.90.400.10">
    <property type="entry name" value="Oligo-1,6-glucosidase, Domain 2"/>
    <property type="match status" value="1"/>
</dbReference>
<dbReference type="FunFam" id="3.90.400.10:FF:000002">
    <property type="entry name" value="Sucrose isomerase"/>
    <property type="match status" value="1"/>
</dbReference>
<reference evidence="7 8" key="1">
    <citation type="submission" date="2014-08" db="EMBL/GenBank/DDBJ databases">
        <title>Comparative genomics of the Paenibacillus odorifer group.</title>
        <authorList>
            <person name="den Bakker H.C."/>
            <person name="Tsai Y.-C."/>
            <person name="Martin N."/>
            <person name="Korlach J."/>
            <person name="Wiedmann M."/>
        </authorList>
    </citation>
    <scope>NUCLEOTIDE SEQUENCE [LARGE SCALE GENOMIC DNA]</scope>
    <source>
        <strain evidence="7 8">DSM 1735</strain>
    </source>
</reference>
<dbReference type="KEGG" id="pdu:PDUR_10320"/>
<sequence length="565" mass="65411">METRDRNWWKESVVYQIYPRSFQDSGGDGVGDLRGIINRLGYLSDLGIDVIWICPVYDSPNDDNGYDIRDFYKMQAEYGTMEDMLELIVSAEALGIRIIMDLVANHTSDEHAWFVESRSSKDNPKRDWYIWRPGLGGEEPTNWESNFGGSAWEYDEDTQEYYLHCFSRKQPDLNWENPEVRRNIFSMMEWWIDKGIAGFRIDAITFIKKDQRFPNLKTEEGRRYAPLAGASLNQPGILDFLHEMKREVLKPRNVMTVAEAPGVPIEQIHEYVDEQSGVFNMIFQFDHVDLDVKPAAKGIYHSWKLTDFKHALSKWQTETADKGWMALFMENHDHVRSVSKFGSDSLYREESSKMLAAYYFLMRGTPFIYQGQEIGMTNHHFASIEEYRDIESINFHAYETALGRPKADILNHLAKRSRDQGRMPMQWSAEPMAGFTSGEPWLRVNPNYTSINVEQSLHDGNSILHFYRKLIRLRRENKALIYGSYREIYKDSEELGGYVRTLGNEEWTILCNFTDRNAAIPAPLAGSIVLSNRNDHEADIMKPYETVICKAECEAGQEETASPSC</sequence>
<dbReference type="InterPro" id="IPR006047">
    <property type="entry name" value="GH13_cat_dom"/>
</dbReference>
<evidence type="ECO:0000259" key="6">
    <source>
        <dbReference type="SMART" id="SM00642"/>
    </source>
</evidence>
<protein>
    <recommendedName>
        <fullName evidence="5">oligo-1,6-glucosidase</fullName>
        <ecNumber evidence="5">3.2.1.10</ecNumber>
    </recommendedName>
</protein>
<dbReference type="eggNOG" id="COG0366">
    <property type="taxonomic scope" value="Bacteria"/>
</dbReference>
<dbReference type="InterPro" id="IPR013780">
    <property type="entry name" value="Glyco_hydro_b"/>
</dbReference>
<keyword evidence="2" id="KW-0378">Hydrolase</keyword>
<dbReference type="SUPFAM" id="SSF51011">
    <property type="entry name" value="Glycosyl hydrolase domain"/>
    <property type="match status" value="1"/>
</dbReference>
<organism evidence="7 8">
    <name type="scientific">Paenibacillus durus</name>
    <name type="common">Paenibacillus azotofixans</name>
    <dbReference type="NCBI Taxonomy" id="44251"/>
    <lineage>
        <taxon>Bacteria</taxon>
        <taxon>Bacillati</taxon>
        <taxon>Bacillota</taxon>
        <taxon>Bacilli</taxon>
        <taxon>Bacillales</taxon>
        <taxon>Paenibacillaceae</taxon>
        <taxon>Paenibacillus</taxon>
    </lineage>
</organism>
<gene>
    <name evidence="7" type="ORF">PDUR_10320</name>
</gene>
<evidence type="ECO:0000313" key="8">
    <source>
        <dbReference type="Proteomes" id="UP000029409"/>
    </source>
</evidence>
<dbReference type="InterPro" id="IPR017853">
    <property type="entry name" value="GH"/>
</dbReference>
<dbReference type="PANTHER" id="PTHR10357:SF184">
    <property type="entry name" value="OLIGO-1,6-GLUCOSIDASE 1"/>
    <property type="match status" value="1"/>
</dbReference>
<dbReference type="AlphaFoldDB" id="A0A089HMD9"/>
<dbReference type="GO" id="GO:0009313">
    <property type="term" value="P:oligosaccharide catabolic process"/>
    <property type="evidence" value="ECO:0007669"/>
    <property type="project" value="TreeGrafter"/>
</dbReference>
<dbReference type="PANTHER" id="PTHR10357">
    <property type="entry name" value="ALPHA-AMYLASE FAMILY MEMBER"/>
    <property type="match status" value="1"/>
</dbReference>
<dbReference type="EMBL" id="CP009288">
    <property type="protein sequence ID" value="AIQ12272.1"/>
    <property type="molecule type" value="Genomic_DNA"/>
</dbReference>
<dbReference type="GO" id="GO:0004556">
    <property type="term" value="F:alpha-amylase activity"/>
    <property type="evidence" value="ECO:0007669"/>
    <property type="project" value="TreeGrafter"/>
</dbReference>